<comment type="similarity">
    <text evidence="2">Belongs to the DNA polymerase type-B-like family.</text>
</comment>
<dbReference type="GO" id="GO:0043634">
    <property type="term" value="P:polyadenylation-dependent ncRNA catabolic process"/>
    <property type="evidence" value="ECO:0007669"/>
    <property type="project" value="TreeGrafter"/>
</dbReference>
<accession>A0A6F9DUT9</accession>
<name>A0A6F9DUT9_9ASCI</name>
<feature type="region of interest" description="Disordered" evidence="15">
    <location>
        <begin position="79"/>
        <end position="122"/>
    </location>
</feature>
<evidence type="ECO:0000256" key="15">
    <source>
        <dbReference type="SAM" id="MobiDB-lite"/>
    </source>
</evidence>
<evidence type="ECO:0000313" key="18">
    <source>
        <dbReference type="EMBL" id="CAB3266899.1"/>
    </source>
</evidence>
<evidence type="ECO:0000256" key="8">
    <source>
        <dbReference type="ARBA" id="ARBA00063831"/>
    </source>
</evidence>
<dbReference type="FunFam" id="1.10.1410.10:FF:000003">
    <property type="entry name" value="non-canonical poly(A) RNA polymerase PAPD7"/>
    <property type="match status" value="1"/>
</dbReference>
<dbReference type="FunFam" id="3.30.460.10:FF:000006">
    <property type="entry name" value="non-canonical poly(A) RNA polymerase PAPD5"/>
    <property type="match status" value="1"/>
</dbReference>
<gene>
    <name evidence="18" type="primary">Tent4b</name>
</gene>
<dbReference type="GO" id="GO:1905870">
    <property type="term" value="P:positive regulation of 3'-UTR-mediated mRNA stabilization"/>
    <property type="evidence" value="ECO:0007669"/>
    <property type="project" value="UniProtKB-ARBA"/>
</dbReference>
<keyword evidence="6" id="KW-0460">Magnesium</keyword>
<comment type="cofactor">
    <cofactor evidence="1">
        <name>Mn(2+)</name>
        <dbReference type="ChEBI" id="CHEBI:29035"/>
    </cofactor>
</comment>
<dbReference type="EC" id="2.7.7.19" evidence="3"/>
<feature type="compositionally biased region" description="Low complexity" evidence="15">
    <location>
        <begin position="491"/>
        <end position="503"/>
    </location>
</feature>
<comment type="function">
    <text evidence="7">Terminal nucleotidyltransferase that catalyzes preferentially the transfer of ATP and GTP on RNA 3' poly(A) tail creating a heterogeneous 3' poly(A) tail leading to mRNAs stabilization by protecting mRNAs from active deadenylation. Also functions as a catalytic subunit of a TRAMP-like complex which has a poly(A) RNA polymerase activity and is involved in a post-transcriptional quality control mechanism. Polyadenylation with short oligo(A) tails is required for the degradative activity of the exosome on several of its nuclear RNA substrates. Has no terminal uridylyltransferase activity, and does not play a role in replication-dependent histone mRNA degradation via uridylation.</text>
</comment>
<dbReference type="PANTHER" id="PTHR23092:SF15">
    <property type="entry name" value="INACTIVE NON-CANONICAL POLY(A) RNA POLYMERASE PROTEIN TRF4-2-RELATED"/>
    <property type="match status" value="1"/>
</dbReference>
<evidence type="ECO:0000256" key="9">
    <source>
        <dbReference type="ARBA" id="ARBA00067213"/>
    </source>
</evidence>
<dbReference type="GO" id="GO:0031499">
    <property type="term" value="C:TRAMP complex"/>
    <property type="evidence" value="ECO:0007669"/>
    <property type="project" value="TreeGrafter"/>
</dbReference>
<reference evidence="18" key="1">
    <citation type="submission" date="2020-04" db="EMBL/GenBank/DDBJ databases">
        <authorList>
            <person name="Neveu A P."/>
        </authorList>
    </citation>
    <scope>NUCLEOTIDE SEQUENCE</scope>
    <source>
        <tissue evidence="18">Whole embryo</tissue>
    </source>
</reference>
<feature type="compositionally biased region" description="Basic and acidic residues" evidence="15">
    <location>
        <begin position="573"/>
        <end position="593"/>
    </location>
</feature>
<dbReference type="GO" id="GO:0005730">
    <property type="term" value="C:nucleolus"/>
    <property type="evidence" value="ECO:0007669"/>
    <property type="project" value="TreeGrafter"/>
</dbReference>
<evidence type="ECO:0000256" key="2">
    <source>
        <dbReference type="ARBA" id="ARBA00008593"/>
    </source>
</evidence>
<dbReference type="Pfam" id="PF22600">
    <property type="entry name" value="MTPAP-like_central"/>
    <property type="match status" value="1"/>
</dbReference>
<dbReference type="InterPro" id="IPR045862">
    <property type="entry name" value="Trf4-like"/>
</dbReference>
<sequence>MDQQLVWYHPKPAGPSTDWNIFMNLWKTIQGVGNLNIECNLCQPLCSLNRNISSNQQLSTDQALMHGLSQDGFIPLRNSANSPSCKKKNSIAYHNDGSTSPPHGGKKRRENVISRKNSQQHSNFPPWVMRNYCPGMVGLHEEIEDFYNFMRPTQEEHEMRQYVIKSVEQEVLKLWPAAKVDVFGSFRTDLYLPTSDIDIVVFGEWDRLPLFTLKQALVGNGITDESSCKVLDRAAVPIIKFQHLETNVKVDISFNTKSGVQSVDCIKEFIKKYPVLPKLVFVLKQFLVQRELNEVWTGGVSSYSLILMCVSFLQLHRRGDMILPDCNLGVLLIEFFEMYGRHFNYHLTCIRVKNGGRYMHKEEFRKQMDSTQSPSLLSIEDPLTPGNDLGRGSYGIMQVKQAFDYAYRCLTTTILQYNYSNNVCPPCSLLRLIVDVSENSIEQRKCAREKWRIISLNNRLSTQDVGDLHPPPRCSTGSSACSSVSSIEATTASSPSFSSSDSTSDTDSESSSESATPSNGANAPFAINFKGPKLFGDTARANKPAADRSLERFSRPTKSANRLFSNKTAGRTKSADRERPHSAPDFGKTEKLKQPMISFEADLPNSNTKNKSTSPNKTSRNKNNERKQNNGRRSAQSKQSDTNTNNQRQHKQTTNSKKSNQQRHLSR</sequence>
<dbReference type="GO" id="GO:0070568">
    <property type="term" value="F:guanylyltransferase activity"/>
    <property type="evidence" value="ECO:0007669"/>
    <property type="project" value="UniProtKB-ARBA"/>
</dbReference>
<dbReference type="SUPFAM" id="SSF81301">
    <property type="entry name" value="Nucleotidyltransferase"/>
    <property type="match status" value="1"/>
</dbReference>
<evidence type="ECO:0000256" key="5">
    <source>
        <dbReference type="ARBA" id="ARBA00022723"/>
    </source>
</evidence>
<dbReference type="CDD" id="cd05402">
    <property type="entry name" value="NT_PAP_TUTase"/>
    <property type="match status" value="1"/>
</dbReference>
<feature type="compositionally biased region" description="Polar residues" evidence="15">
    <location>
        <begin position="631"/>
        <end position="659"/>
    </location>
</feature>
<evidence type="ECO:0000259" key="16">
    <source>
        <dbReference type="Pfam" id="PF03828"/>
    </source>
</evidence>
<dbReference type="InterPro" id="IPR043519">
    <property type="entry name" value="NT_sf"/>
</dbReference>
<dbReference type="GO" id="GO:0060212">
    <property type="term" value="P:negative regulation of nuclear-transcribed mRNA poly(A) tail shortening"/>
    <property type="evidence" value="ECO:0007669"/>
    <property type="project" value="UniProtKB-ARBA"/>
</dbReference>
<evidence type="ECO:0000256" key="1">
    <source>
        <dbReference type="ARBA" id="ARBA00001936"/>
    </source>
</evidence>
<dbReference type="Gene3D" id="3.30.460.10">
    <property type="entry name" value="Beta Polymerase, domain 2"/>
    <property type="match status" value="1"/>
</dbReference>
<dbReference type="SUPFAM" id="SSF81631">
    <property type="entry name" value="PAP/OAS1 substrate-binding domain"/>
    <property type="match status" value="1"/>
</dbReference>
<keyword evidence="5" id="KW-0479">Metal-binding</keyword>
<feature type="domain" description="PAP-associated" evidence="16">
    <location>
        <begin position="327"/>
        <end position="387"/>
    </location>
</feature>
<evidence type="ECO:0000256" key="7">
    <source>
        <dbReference type="ARBA" id="ARBA00054414"/>
    </source>
</evidence>
<dbReference type="Pfam" id="PF03828">
    <property type="entry name" value="PAP_assoc"/>
    <property type="match status" value="1"/>
</dbReference>
<dbReference type="GO" id="GO:0046872">
    <property type="term" value="F:metal ion binding"/>
    <property type="evidence" value="ECO:0007669"/>
    <property type="project" value="UniProtKB-KW"/>
</dbReference>
<evidence type="ECO:0000256" key="11">
    <source>
        <dbReference type="ARBA" id="ARBA00076531"/>
    </source>
</evidence>
<dbReference type="InterPro" id="IPR054708">
    <property type="entry name" value="MTPAP-like_central"/>
</dbReference>
<dbReference type="GO" id="GO:0003729">
    <property type="term" value="F:mRNA binding"/>
    <property type="evidence" value="ECO:0007669"/>
    <property type="project" value="TreeGrafter"/>
</dbReference>
<feature type="region of interest" description="Disordered" evidence="15">
    <location>
        <begin position="491"/>
        <end position="667"/>
    </location>
</feature>
<evidence type="ECO:0000256" key="6">
    <source>
        <dbReference type="ARBA" id="ARBA00022842"/>
    </source>
</evidence>
<dbReference type="InterPro" id="IPR002058">
    <property type="entry name" value="PAP_assoc"/>
</dbReference>
<evidence type="ECO:0000256" key="13">
    <source>
        <dbReference type="ARBA" id="ARBA00082009"/>
    </source>
</evidence>
<evidence type="ECO:0000256" key="3">
    <source>
        <dbReference type="ARBA" id="ARBA00012388"/>
    </source>
</evidence>
<dbReference type="PANTHER" id="PTHR23092">
    <property type="entry name" value="POLY(A) RNA POLYMERASE"/>
    <property type="match status" value="1"/>
</dbReference>
<protein>
    <recommendedName>
        <fullName evidence="9">Terminal nucleotidyltransferase 4A</fullName>
        <ecNumber evidence="3">2.7.7.19</ecNumber>
    </recommendedName>
    <alternativeName>
        <fullName evidence="12">DNA polymerase sigma</fullName>
    </alternativeName>
    <alternativeName>
        <fullName evidence="11">Non-canonical poly(A) RNA polymerase PAPD7</fullName>
    </alternativeName>
    <alternativeName>
        <fullName evidence="10">PAP-associated domain-containing protein 7</fullName>
    </alternativeName>
    <alternativeName>
        <fullName evidence="14">TRAMP-like complex polyadenylate polymerase</fullName>
    </alternativeName>
    <alternativeName>
        <fullName evidence="13">Terminal guanylyltransferase</fullName>
    </alternativeName>
</protein>
<feature type="compositionally biased region" description="Polar residues" evidence="15">
    <location>
        <begin position="556"/>
        <end position="571"/>
    </location>
</feature>
<dbReference type="GO" id="GO:0031123">
    <property type="term" value="P:RNA 3'-end processing"/>
    <property type="evidence" value="ECO:0007669"/>
    <property type="project" value="TreeGrafter"/>
</dbReference>
<evidence type="ECO:0000256" key="10">
    <source>
        <dbReference type="ARBA" id="ARBA00076412"/>
    </source>
</evidence>
<dbReference type="AlphaFoldDB" id="A0A6F9DUT9"/>
<dbReference type="EMBL" id="LR791037">
    <property type="protein sequence ID" value="CAB3266899.1"/>
    <property type="molecule type" value="mRNA"/>
</dbReference>
<feature type="compositionally biased region" description="Low complexity" evidence="15">
    <location>
        <begin position="605"/>
        <end position="618"/>
    </location>
</feature>
<evidence type="ECO:0000256" key="12">
    <source>
        <dbReference type="ARBA" id="ARBA00080076"/>
    </source>
</evidence>
<keyword evidence="4" id="KW-0808">Transferase</keyword>
<dbReference type="GO" id="GO:1990817">
    <property type="term" value="F:poly(A) RNA polymerase activity"/>
    <property type="evidence" value="ECO:0007669"/>
    <property type="project" value="UniProtKB-EC"/>
</dbReference>
<feature type="domain" description="Poly(A) RNA polymerase mitochondrial-like central palm" evidence="17">
    <location>
        <begin position="139"/>
        <end position="266"/>
    </location>
</feature>
<evidence type="ECO:0000256" key="4">
    <source>
        <dbReference type="ARBA" id="ARBA00022679"/>
    </source>
</evidence>
<proteinExistence type="evidence at transcript level"/>
<dbReference type="Gene3D" id="1.10.1410.10">
    <property type="match status" value="1"/>
</dbReference>
<comment type="subunit">
    <text evidence="8">Component of a nuclear TRAMP-like complex, an ATP-dependent exosome regulatory complex consisting of a helicase (MTREX), an oligadenylate polymerase (TENT4B or TENT4A), and a substrate specific RNA-binding factor (ZCCHC7 or ZCCHC8). Several TRAMP-like complexes exist with specific compositions and are associated with nuclear, or nucleolar RNA exosomes.</text>
</comment>
<feature type="compositionally biased region" description="Basic and acidic residues" evidence="15">
    <location>
        <begin position="545"/>
        <end position="554"/>
    </location>
</feature>
<evidence type="ECO:0000259" key="17">
    <source>
        <dbReference type="Pfam" id="PF22600"/>
    </source>
</evidence>
<organism evidence="18">
    <name type="scientific">Phallusia mammillata</name>
    <dbReference type="NCBI Taxonomy" id="59560"/>
    <lineage>
        <taxon>Eukaryota</taxon>
        <taxon>Metazoa</taxon>
        <taxon>Chordata</taxon>
        <taxon>Tunicata</taxon>
        <taxon>Ascidiacea</taxon>
        <taxon>Phlebobranchia</taxon>
        <taxon>Ascidiidae</taxon>
        <taxon>Phallusia</taxon>
    </lineage>
</organism>
<feature type="region of interest" description="Disordered" evidence="15">
    <location>
        <begin position="462"/>
        <end position="481"/>
    </location>
</feature>
<evidence type="ECO:0000256" key="14">
    <source>
        <dbReference type="ARBA" id="ARBA00083848"/>
    </source>
</evidence>